<evidence type="ECO:0000313" key="2">
    <source>
        <dbReference type="Proteomes" id="UP000219482"/>
    </source>
</evidence>
<name>A0A286GTE6_9ACTN</name>
<proteinExistence type="predicted"/>
<accession>A0A286GTE6</accession>
<keyword evidence="2" id="KW-1185">Reference proteome</keyword>
<protein>
    <submittedName>
        <fullName evidence="1">Uncharacterized protein</fullName>
    </submittedName>
</protein>
<evidence type="ECO:0000313" key="1">
    <source>
        <dbReference type="EMBL" id="SOD98476.1"/>
    </source>
</evidence>
<dbReference type="AlphaFoldDB" id="A0A286GTE6"/>
<dbReference type="Proteomes" id="UP000219482">
    <property type="component" value="Unassembled WGS sequence"/>
</dbReference>
<sequence length="144" mass="15956">MKASDSVRRSLDSYFARHDLDAAIEVLSAAEEDGNLELKISNRAAGSASVTVLVAPFEDDRYGIYIFIGEDQSPIEIEGPLNIGRAECRPALEDLADVMDSVLAGEVYEEFDEDGDFVACGIWDPERSDDESDGVRRRMFKAWT</sequence>
<organism evidence="1 2">
    <name type="scientific">Blastococcus haudaquaticus</name>
    <dbReference type="NCBI Taxonomy" id="1938745"/>
    <lineage>
        <taxon>Bacteria</taxon>
        <taxon>Bacillati</taxon>
        <taxon>Actinomycetota</taxon>
        <taxon>Actinomycetes</taxon>
        <taxon>Geodermatophilales</taxon>
        <taxon>Geodermatophilaceae</taxon>
        <taxon>Blastococcus</taxon>
    </lineage>
</organism>
<dbReference type="EMBL" id="OCNK01000002">
    <property type="protein sequence ID" value="SOD98476.1"/>
    <property type="molecule type" value="Genomic_DNA"/>
</dbReference>
<reference evidence="2" key="1">
    <citation type="submission" date="2017-09" db="EMBL/GenBank/DDBJ databases">
        <authorList>
            <person name="Varghese N."/>
            <person name="Submissions S."/>
        </authorList>
    </citation>
    <scope>NUCLEOTIDE SEQUENCE [LARGE SCALE GENOMIC DNA]</scope>
    <source>
        <strain evidence="2">DSM 44270</strain>
    </source>
</reference>
<gene>
    <name evidence="1" type="ORF">SAMN06272739_1917</name>
</gene>